<feature type="non-terminal residue" evidence="1">
    <location>
        <position position="1"/>
    </location>
</feature>
<gene>
    <name evidence="1" type="ORF">AFUS01_LOCUS30357</name>
</gene>
<comment type="caution">
    <text evidence="1">The sequence shown here is derived from an EMBL/GenBank/DDBJ whole genome shotgun (WGS) entry which is preliminary data.</text>
</comment>
<organism evidence="1 2">
    <name type="scientific">Allacma fusca</name>
    <dbReference type="NCBI Taxonomy" id="39272"/>
    <lineage>
        <taxon>Eukaryota</taxon>
        <taxon>Metazoa</taxon>
        <taxon>Ecdysozoa</taxon>
        <taxon>Arthropoda</taxon>
        <taxon>Hexapoda</taxon>
        <taxon>Collembola</taxon>
        <taxon>Symphypleona</taxon>
        <taxon>Sminthuridae</taxon>
        <taxon>Allacma</taxon>
    </lineage>
</organism>
<evidence type="ECO:0000313" key="2">
    <source>
        <dbReference type="Proteomes" id="UP000708208"/>
    </source>
</evidence>
<dbReference type="Proteomes" id="UP000708208">
    <property type="component" value="Unassembled WGS sequence"/>
</dbReference>
<keyword evidence="2" id="KW-1185">Reference proteome</keyword>
<sequence>LSSIEDMP</sequence>
<proteinExistence type="predicted"/>
<dbReference type="EMBL" id="CAJVCH010464016">
    <property type="protein sequence ID" value="CAG7819943.1"/>
    <property type="molecule type" value="Genomic_DNA"/>
</dbReference>
<reference evidence="1" key="1">
    <citation type="submission" date="2021-06" db="EMBL/GenBank/DDBJ databases">
        <authorList>
            <person name="Hodson N. C."/>
            <person name="Mongue J. A."/>
            <person name="Jaron S. K."/>
        </authorList>
    </citation>
    <scope>NUCLEOTIDE SEQUENCE</scope>
</reference>
<evidence type="ECO:0000313" key="1">
    <source>
        <dbReference type="EMBL" id="CAG7819943.1"/>
    </source>
</evidence>
<accession>A0A8J2PFD7</accession>
<protein>
    <submittedName>
        <fullName evidence="1">Uncharacterized protein</fullName>
    </submittedName>
</protein>
<name>A0A8J2PFD7_9HEXA</name>